<evidence type="ECO:0000259" key="7">
    <source>
        <dbReference type="Pfam" id="PF02803"/>
    </source>
</evidence>
<comment type="similarity">
    <text evidence="1 4">Belongs to the thiolase-like superfamily. Thiolase family.</text>
</comment>
<evidence type="ECO:0000256" key="1">
    <source>
        <dbReference type="ARBA" id="ARBA00010982"/>
    </source>
</evidence>
<dbReference type="Pfam" id="PF02803">
    <property type="entry name" value="Thiolase_C"/>
    <property type="match status" value="1"/>
</dbReference>
<sequence length="467" mass="49959">MAQAPKSGAKAKSPARAAKASAARKTTAGRSRTAGRTEASSGRPVYLVDGARTPFLRARNKPGPFTPVDLAVQCGRPLLTRQPFSPDEFDTVILGCVNVIADEMNPARVATLRLGMGAEMTAFTVQINCGSSMQSIDTAFRTIEAGKADLILAGGTEALSHAPLVLRQQTVEWFGRFATAKTAWKKTAALAGLRPEMAKPVIGLERGLTDPITELNMGQTAEVIGHLFGITRKAADAYALESHQRLARAQNNGFLDGEVIPAVARDGTLYDHDDGVRPDTSMDKLAKLSPVFEKPYGNVTAGNSSQITDGACWTVLASEEAVKKHKLTPLARIVDSEWSALDPSIMGLAPTLCSTEIMKRRVLSCEDIDLWELNEAFAAQVLACLAAWEDEEYCRNVLRLDGVFGRIDRNRLNVDGGAISLGHPVGTSGNRLVLHLVNAMRRLGLKRGIATECIGGGQGGAMLLEVS</sequence>
<dbReference type="InterPro" id="IPR002155">
    <property type="entry name" value="Thiolase"/>
</dbReference>
<feature type="domain" description="Thiolase C-terminal" evidence="7">
    <location>
        <begin position="327"/>
        <end position="465"/>
    </location>
</feature>
<feature type="domain" description="Thiolase N-terminal" evidence="6">
    <location>
        <begin position="45"/>
        <end position="320"/>
    </location>
</feature>
<dbReference type="PANTHER" id="PTHR18919">
    <property type="entry name" value="ACETYL-COA C-ACYLTRANSFERASE"/>
    <property type="match status" value="1"/>
</dbReference>
<feature type="region of interest" description="Disordered" evidence="5">
    <location>
        <begin position="1"/>
        <end position="43"/>
    </location>
</feature>
<gene>
    <name evidence="8" type="ORF">G6N73_04245</name>
</gene>
<dbReference type="PROSITE" id="PS00737">
    <property type="entry name" value="THIOLASE_2"/>
    <property type="match status" value="1"/>
</dbReference>
<accession>A0A6G4W8B9</accession>
<dbReference type="InterPro" id="IPR020617">
    <property type="entry name" value="Thiolase_C"/>
</dbReference>
<organism evidence="8 9">
    <name type="scientific">Allomesorhizobium camelthorni</name>
    <dbReference type="NCBI Taxonomy" id="475069"/>
    <lineage>
        <taxon>Bacteria</taxon>
        <taxon>Pseudomonadati</taxon>
        <taxon>Pseudomonadota</taxon>
        <taxon>Alphaproteobacteria</taxon>
        <taxon>Hyphomicrobiales</taxon>
        <taxon>Phyllobacteriaceae</taxon>
        <taxon>Allomesorhizobium</taxon>
    </lineage>
</organism>
<evidence type="ECO:0000256" key="4">
    <source>
        <dbReference type="RuleBase" id="RU003557"/>
    </source>
</evidence>
<dbReference type="SUPFAM" id="SSF53901">
    <property type="entry name" value="Thiolase-like"/>
    <property type="match status" value="2"/>
</dbReference>
<feature type="compositionally biased region" description="Low complexity" evidence="5">
    <location>
        <begin position="1"/>
        <end position="37"/>
    </location>
</feature>
<keyword evidence="3 4" id="KW-0012">Acyltransferase</keyword>
<dbReference type="RefSeq" id="WP_165023840.1">
    <property type="nucleotide sequence ID" value="NZ_JAAKZF010000003.1"/>
</dbReference>
<dbReference type="EMBL" id="JAAKZF010000003">
    <property type="protein sequence ID" value="NGO50397.1"/>
    <property type="molecule type" value="Genomic_DNA"/>
</dbReference>
<protein>
    <submittedName>
        <fullName evidence="8">Acetyl-CoA C-acetyltransferase</fullName>
        <ecNumber evidence="8">2.3.1.9</ecNumber>
    </submittedName>
</protein>
<proteinExistence type="inferred from homology"/>
<dbReference type="EC" id="2.3.1.9" evidence="8"/>
<evidence type="ECO:0000313" key="9">
    <source>
        <dbReference type="Proteomes" id="UP001642900"/>
    </source>
</evidence>
<dbReference type="Proteomes" id="UP001642900">
    <property type="component" value="Unassembled WGS sequence"/>
</dbReference>
<evidence type="ECO:0000313" key="8">
    <source>
        <dbReference type="EMBL" id="NGO50397.1"/>
    </source>
</evidence>
<evidence type="ECO:0000256" key="5">
    <source>
        <dbReference type="SAM" id="MobiDB-lite"/>
    </source>
</evidence>
<dbReference type="NCBIfam" id="TIGR01930">
    <property type="entry name" value="AcCoA-C-Actrans"/>
    <property type="match status" value="1"/>
</dbReference>
<keyword evidence="9" id="KW-1185">Reference proteome</keyword>
<evidence type="ECO:0000256" key="2">
    <source>
        <dbReference type="ARBA" id="ARBA00022679"/>
    </source>
</evidence>
<dbReference type="AlphaFoldDB" id="A0A6G4W8B9"/>
<dbReference type="InterPro" id="IPR020616">
    <property type="entry name" value="Thiolase_N"/>
</dbReference>
<dbReference type="InterPro" id="IPR016039">
    <property type="entry name" value="Thiolase-like"/>
</dbReference>
<dbReference type="Gene3D" id="3.40.47.10">
    <property type="match status" value="1"/>
</dbReference>
<comment type="caution">
    <text evidence="8">The sequence shown here is derived from an EMBL/GenBank/DDBJ whole genome shotgun (WGS) entry which is preliminary data.</text>
</comment>
<dbReference type="NCBIfam" id="NF006030">
    <property type="entry name" value="PRK08170.1"/>
    <property type="match status" value="1"/>
</dbReference>
<dbReference type="Pfam" id="PF00108">
    <property type="entry name" value="Thiolase_N"/>
    <property type="match status" value="1"/>
</dbReference>
<dbReference type="PANTHER" id="PTHR18919:SF151">
    <property type="entry name" value="BLR2427 PROTEIN"/>
    <property type="match status" value="1"/>
</dbReference>
<dbReference type="InterPro" id="IPR020613">
    <property type="entry name" value="Thiolase_CS"/>
</dbReference>
<reference evidence="8 9" key="1">
    <citation type="submission" date="2020-02" db="EMBL/GenBank/DDBJ databases">
        <title>Genome sequence of strain CCNWXJ40-4.</title>
        <authorList>
            <person name="Gao J."/>
            <person name="Sun J."/>
        </authorList>
    </citation>
    <scope>NUCLEOTIDE SEQUENCE [LARGE SCALE GENOMIC DNA]</scope>
    <source>
        <strain evidence="8 9">CCNWXJ 40-4</strain>
    </source>
</reference>
<dbReference type="CDD" id="cd00751">
    <property type="entry name" value="thiolase"/>
    <property type="match status" value="1"/>
</dbReference>
<dbReference type="GO" id="GO:0003985">
    <property type="term" value="F:acetyl-CoA C-acetyltransferase activity"/>
    <property type="evidence" value="ECO:0007669"/>
    <property type="project" value="UniProtKB-EC"/>
</dbReference>
<keyword evidence="2 4" id="KW-0808">Transferase</keyword>
<evidence type="ECO:0000256" key="3">
    <source>
        <dbReference type="ARBA" id="ARBA00023315"/>
    </source>
</evidence>
<name>A0A6G4W8B9_9HYPH</name>
<evidence type="ECO:0000259" key="6">
    <source>
        <dbReference type="Pfam" id="PF00108"/>
    </source>
</evidence>